<keyword evidence="1" id="KW-0472">Membrane</keyword>
<keyword evidence="3" id="KW-1185">Reference proteome</keyword>
<keyword evidence="1" id="KW-1133">Transmembrane helix</keyword>
<feature type="transmembrane region" description="Helical" evidence="1">
    <location>
        <begin position="118"/>
        <end position="139"/>
    </location>
</feature>
<dbReference type="AlphaFoldDB" id="A0A0W0YM91"/>
<name>A0A0W0YM91_9GAMM</name>
<feature type="transmembrane region" description="Helical" evidence="1">
    <location>
        <begin position="314"/>
        <end position="333"/>
    </location>
</feature>
<evidence type="ECO:0000256" key="1">
    <source>
        <dbReference type="SAM" id="Phobius"/>
    </source>
</evidence>
<proteinExistence type="predicted"/>
<protein>
    <recommendedName>
        <fullName evidence="4">Transmembrane protein</fullName>
    </recommendedName>
</protein>
<feature type="transmembrane region" description="Helical" evidence="1">
    <location>
        <begin position="280"/>
        <end position="302"/>
    </location>
</feature>
<dbReference type="Proteomes" id="UP000054600">
    <property type="component" value="Unassembled WGS sequence"/>
</dbReference>
<dbReference type="RefSeq" id="WP_155823527.1">
    <property type="nucleotide sequence ID" value="NZ_LNYW01000066.1"/>
</dbReference>
<sequence length="650" mass="74664">MFHSLSKFNPLFSFILFAACLLGTNFLEINLLHTEWGDFAANSLLIQDAKSFKLLTGHYSFHGFNHPGPALLYVLALGEYIFFDLLHWVSSPYSGQLIAVALYNAFWIMLLFELLNKILYSMRLSALTLSLFLICTVFIDFKFYYNPWPPFLFFFPFTVFLLSITLTQESRIDALKSLALSMGFLINGYASFIALLSLMFVMALTYNYLFYDDEVKILSKKYFVLYKKNLLIALGIFLTFLIPLFIRTFKDFPGPLAEYIRYGRDNVPHTLIESLQFVGYYWQGLAQLSLGIFTALAGVFFFRSYAGKNTCFSHLSSLCVTIIFATLSTLYYAKCGVKFLYGYYVAFFYYSVPILFIATFIAMTLRKLNKRLINILIILLTFSTLCQLSLHPVKNTPDSNDYQPDIIKLYELLNHKTEHGRLALNFNYGHKGLELWSGVIALFNYAKRQHNDLFCINSHWSISFTKAAKCTTFESIHNRHVFIQHAEISSPDKLLGKAKDIAIYNMDRLNLNKINRISISRLLASPDKNVLEEGWSPLEFNYVWTERKRASMVFALDTYFSGHIGLELVANLPDFDFVQEVAFYANGQHIKTAYFSFADNRKLVMLPISNVNKQLHLELEVKRLVPLASANSNQNKRKVGVALFALVVSH</sequence>
<dbReference type="eggNOG" id="ENOG50333WR">
    <property type="taxonomic scope" value="Bacteria"/>
</dbReference>
<organism evidence="2 3">
    <name type="scientific">Legionella shakespearei DSM 23087</name>
    <dbReference type="NCBI Taxonomy" id="1122169"/>
    <lineage>
        <taxon>Bacteria</taxon>
        <taxon>Pseudomonadati</taxon>
        <taxon>Pseudomonadota</taxon>
        <taxon>Gammaproteobacteria</taxon>
        <taxon>Legionellales</taxon>
        <taxon>Legionellaceae</taxon>
        <taxon>Legionella</taxon>
    </lineage>
</organism>
<dbReference type="PROSITE" id="PS51257">
    <property type="entry name" value="PROKAR_LIPOPROTEIN"/>
    <property type="match status" value="1"/>
</dbReference>
<feature type="transmembrane region" description="Helical" evidence="1">
    <location>
        <begin position="188"/>
        <end position="209"/>
    </location>
</feature>
<feature type="transmembrane region" description="Helical" evidence="1">
    <location>
        <begin position="372"/>
        <end position="390"/>
    </location>
</feature>
<gene>
    <name evidence="2" type="ORF">Lsha_2551</name>
</gene>
<keyword evidence="1" id="KW-0812">Transmembrane</keyword>
<evidence type="ECO:0000313" key="3">
    <source>
        <dbReference type="Proteomes" id="UP000054600"/>
    </source>
</evidence>
<dbReference type="EMBL" id="LNYW01000066">
    <property type="protein sequence ID" value="KTD57710.1"/>
    <property type="molecule type" value="Genomic_DNA"/>
</dbReference>
<evidence type="ECO:0008006" key="4">
    <source>
        <dbReference type="Google" id="ProtNLM"/>
    </source>
</evidence>
<dbReference type="OrthoDB" id="1814621at2"/>
<comment type="caution">
    <text evidence="2">The sequence shown here is derived from an EMBL/GenBank/DDBJ whole genome shotgun (WGS) entry which is preliminary data.</text>
</comment>
<feature type="transmembrane region" description="Helical" evidence="1">
    <location>
        <begin position="339"/>
        <end position="365"/>
    </location>
</feature>
<evidence type="ECO:0000313" key="2">
    <source>
        <dbReference type="EMBL" id="KTD57710.1"/>
    </source>
</evidence>
<accession>A0A0W0YM91</accession>
<feature type="transmembrane region" description="Helical" evidence="1">
    <location>
        <begin position="93"/>
        <end position="112"/>
    </location>
</feature>
<dbReference type="STRING" id="1122169.Lsha_2551"/>
<feature type="transmembrane region" description="Helical" evidence="1">
    <location>
        <begin position="230"/>
        <end position="249"/>
    </location>
</feature>
<feature type="transmembrane region" description="Helical" evidence="1">
    <location>
        <begin position="70"/>
        <end position="86"/>
    </location>
</feature>
<reference evidence="2 3" key="1">
    <citation type="submission" date="2015-11" db="EMBL/GenBank/DDBJ databases">
        <title>Genomic analysis of 38 Legionella species identifies large and diverse effector repertoires.</title>
        <authorList>
            <person name="Burstein D."/>
            <person name="Amaro F."/>
            <person name="Zusman T."/>
            <person name="Lifshitz Z."/>
            <person name="Cohen O."/>
            <person name="Gilbert J.A."/>
            <person name="Pupko T."/>
            <person name="Shuman H.A."/>
            <person name="Segal G."/>
        </authorList>
    </citation>
    <scope>NUCLEOTIDE SEQUENCE [LARGE SCALE GENOMIC DNA]</scope>
    <source>
        <strain evidence="2 3">ATCC 49655</strain>
    </source>
</reference>
<dbReference type="PATRIC" id="fig|1122169.6.peg.2944"/>